<evidence type="ECO:0000256" key="5">
    <source>
        <dbReference type="SAM" id="Phobius"/>
    </source>
</evidence>
<evidence type="ECO:0000256" key="3">
    <source>
        <dbReference type="ARBA" id="ARBA00022989"/>
    </source>
</evidence>
<evidence type="ECO:0000256" key="4">
    <source>
        <dbReference type="ARBA" id="ARBA00023136"/>
    </source>
</evidence>
<protein>
    <submittedName>
        <fullName evidence="6">Sporulation membrane protein YtaF</fullName>
    </submittedName>
</protein>
<dbReference type="PANTHER" id="PTHR35529">
    <property type="entry name" value="MANGANESE EFFLUX PUMP MNTP-RELATED"/>
    <property type="match status" value="1"/>
</dbReference>
<comment type="caution">
    <text evidence="6">The sequence shown here is derived from an EMBL/GenBank/DDBJ whole genome shotgun (WGS) entry which is preliminary data.</text>
</comment>
<feature type="transmembrane region" description="Helical" evidence="5">
    <location>
        <begin position="62"/>
        <end position="80"/>
    </location>
</feature>
<feature type="transmembrane region" description="Helical" evidence="5">
    <location>
        <begin position="132"/>
        <end position="152"/>
    </location>
</feature>
<name>A0ABQ0AVD0_9FIRM</name>
<feature type="transmembrane region" description="Helical" evidence="5">
    <location>
        <begin position="35"/>
        <end position="56"/>
    </location>
</feature>
<evidence type="ECO:0000313" key="6">
    <source>
        <dbReference type="EMBL" id="GAA6267992.1"/>
    </source>
</evidence>
<keyword evidence="4 5" id="KW-0472">Membrane</keyword>
<feature type="transmembrane region" description="Helical" evidence="5">
    <location>
        <begin position="158"/>
        <end position="178"/>
    </location>
</feature>
<proteinExistence type="predicted"/>
<keyword evidence="1" id="KW-1003">Cell membrane</keyword>
<reference evidence="6 7" key="1">
    <citation type="submission" date="2024-04" db="EMBL/GenBank/DDBJ databases">
        <title>Defined microbial consortia suppress multidrug-resistant proinflammatory Enterobacteriaceae via ecological control.</title>
        <authorList>
            <person name="Furuichi M."/>
            <person name="Kawaguchi T."/>
            <person name="Pust M."/>
            <person name="Yasuma K."/>
            <person name="Plichta D."/>
            <person name="Hasegawa N."/>
            <person name="Ohya T."/>
            <person name="Bhattarai S."/>
            <person name="Sasajima S."/>
            <person name="Aoto Y."/>
            <person name="Tuganbaev T."/>
            <person name="Yaginuma M."/>
            <person name="Ueda M."/>
            <person name="Okahashi N."/>
            <person name="Amafuji K."/>
            <person name="Kiridooshi Y."/>
            <person name="Sugita K."/>
            <person name="Strazar M."/>
            <person name="Skelly A."/>
            <person name="Suda W."/>
            <person name="Hattori M."/>
            <person name="Nakamoto N."/>
            <person name="Caballero S."/>
            <person name="Norman J."/>
            <person name="Olle B."/>
            <person name="Tanoue T."/>
            <person name="Arita M."/>
            <person name="Bucci V."/>
            <person name="Atarashi K."/>
            <person name="Xavier R."/>
            <person name="Honda K."/>
        </authorList>
    </citation>
    <scope>NUCLEOTIDE SEQUENCE [LARGE SCALE GENOMIC DNA]</scope>
    <source>
        <strain evidence="7">f13</strain>
    </source>
</reference>
<keyword evidence="2 5" id="KW-0812">Transmembrane</keyword>
<dbReference type="EMBL" id="BAABXL010000001">
    <property type="protein sequence ID" value="GAA6267992.1"/>
    <property type="molecule type" value="Genomic_DNA"/>
</dbReference>
<dbReference type="Proteomes" id="UP001600894">
    <property type="component" value="Unassembled WGS sequence"/>
</dbReference>
<sequence length="206" mass="21879">MIQSLILVLALCADTFGASLAYGANRIKVSPGKVLLLNGICSACLGLAMAAGSLAAEWIPGTTARIICGGSLFFLGLIRMTDYTVRKWIRDRCHGGCRFHFSRSGLHVIVQIWSDPMAADADGSRSLEWKEILLLGFAMSIDSLTAGAAAALSEGQVWITVFLAFAVGTVMMEGGLRIGRSLSGKRQRDLGWVSGLLLMGVGVSKL</sequence>
<evidence type="ECO:0000256" key="2">
    <source>
        <dbReference type="ARBA" id="ARBA00022692"/>
    </source>
</evidence>
<keyword evidence="7" id="KW-1185">Reference proteome</keyword>
<gene>
    <name evidence="6" type="primary">ytaF</name>
    <name evidence="6" type="ORF">F130042H8_10520</name>
</gene>
<dbReference type="PANTHER" id="PTHR35529:SF2">
    <property type="entry name" value="SPORULATION PROTEIN YTAF-RELATED"/>
    <property type="match status" value="1"/>
</dbReference>
<keyword evidence="3 5" id="KW-1133">Transmembrane helix</keyword>
<feature type="transmembrane region" description="Helical" evidence="5">
    <location>
        <begin position="6"/>
        <end position="23"/>
    </location>
</feature>
<evidence type="ECO:0000313" key="7">
    <source>
        <dbReference type="Proteomes" id="UP001600894"/>
    </source>
</evidence>
<accession>A0ABQ0AVD0</accession>
<dbReference type="RefSeq" id="WP_176255610.1">
    <property type="nucleotide sequence ID" value="NZ_BAABXL010000001.1"/>
</dbReference>
<dbReference type="Pfam" id="PF02659">
    <property type="entry name" value="Mntp"/>
    <property type="match status" value="1"/>
</dbReference>
<evidence type="ECO:0000256" key="1">
    <source>
        <dbReference type="ARBA" id="ARBA00022475"/>
    </source>
</evidence>
<dbReference type="InterPro" id="IPR003810">
    <property type="entry name" value="Mntp/YtaF"/>
</dbReference>
<organism evidence="6 7">
    <name type="scientific">Enterocloster alcoholdehydrogenati</name>
    <dbReference type="NCBI Taxonomy" id="2547410"/>
    <lineage>
        <taxon>Bacteria</taxon>
        <taxon>Bacillati</taxon>
        <taxon>Bacillota</taxon>
        <taxon>Clostridia</taxon>
        <taxon>Lachnospirales</taxon>
        <taxon>Lachnospiraceae</taxon>
        <taxon>Enterocloster</taxon>
    </lineage>
</organism>